<evidence type="ECO:0000313" key="4">
    <source>
        <dbReference type="Proteomes" id="UP000800035"/>
    </source>
</evidence>
<organism evidence="3 4">
    <name type="scientific">Byssothecium circinans</name>
    <dbReference type="NCBI Taxonomy" id="147558"/>
    <lineage>
        <taxon>Eukaryota</taxon>
        <taxon>Fungi</taxon>
        <taxon>Dikarya</taxon>
        <taxon>Ascomycota</taxon>
        <taxon>Pezizomycotina</taxon>
        <taxon>Dothideomycetes</taxon>
        <taxon>Pleosporomycetidae</taxon>
        <taxon>Pleosporales</taxon>
        <taxon>Massarineae</taxon>
        <taxon>Massarinaceae</taxon>
        <taxon>Byssothecium</taxon>
    </lineage>
</organism>
<sequence>MHSSTLITALLTSIVASAPTSLSLEKRFPSGPNVITPTFISVYNINTGGLTYQPSLGKASFAQTTTTISAFNIPANVAGKKCSLHFYLDSGDAAARFTGPASSQVLQVFSTNSVPPQHSVPSWGPPGNQRNEHYGNLKLVKPGDATVDDYPRKLESFDCPAQGTYAWEVVAKWDVGVEWGNGAGSGLYLKWV</sequence>
<feature type="chain" id="PRO_5025491042" description="Ubiquitin 3 binding protein But2 C-terminal domain-containing protein" evidence="1">
    <location>
        <begin position="18"/>
        <end position="192"/>
    </location>
</feature>
<protein>
    <recommendedName>
        <fullName evidence="2">Ubiquitin 3 binding protein But2 C-terminal domain-containing protein</fullName>
    </recommendedName>
</protein>
<dbReference type="AlphaFoldDB" id="A0A6A5U6M9"/>
<keyword evidence="4" id="KW-1185">Reference proteome</keyword>
<feature type="signal peptide" evidence="1">
    <location>
        <begin position="1"/>
        <end position="17"/>
    </location>
</feature>
<dbReference type="Pfam" id="PF09792">
    <property type="entry name" value="But2"/>
    <property type="match status" value="1"/>
</dbReference>
<dbReference type="EMBL" id="ML976982">
    <property type="protein sequence ID" value="KAF1960551.1"/>
    <property type="molecule type" value="Genomic_DNA"/>
</dbReference>
<evidence type="ECO:0000313" key="3">
    <source>
        <dbReference type="EMBL" id="KAF1960551.1"/>
    </source>
</evidence>
<evidence type="ECO:0000259" key="2">
    <source>
        <dbReference type="Pfam" id="PF09792"/>
    </source>
</evidence>
<feature type="domain" description="Ubiquitin 3 binding protein But2 C-terminal" evidence="2">
    <location>
        <begin position="57"/>
        <end position="179"/>
    </location>
</feature>
<dbReference type="InterPro" id="IPR018620">
    <property type="entry name" value="Ubiquitin3-bd_protein_But2_C"/>
</dbReference>
<proteinExistence type="predicted"/>
<dbReference type="Proteomes" id="UP000800035">
    <property type="component" value="Unassembled WGS sequence"/>
</dbReference>
<accession>A0A6A5U6M9</accession>
<reference evidence="3" key="1">
    <citation type="journal article" date="2020" name="Stud. Mycol.">
        <title>101 Dothideomycetes genomes: a test case for predicting lifestyles and emergence of pathogens.</title>
        <authorList>
            <person name="Haridas S."/>
            <person name="Albert R."/>
            <person name="Binder M."/>
            <person name="Bloem J."/>
            <person name="Labutti K."/>
            <person name="Salamov A."/>
            <person name="Andreopoulos B."/>
            <person name="Baker S."/>
            <person name="Barry K."/>
            <person name="Bills G."/>
            <person name="Bluhm B."/>
            <person name="Cannon C."/>
            <person name="Castanera R."/>
            <person name="Culley D."/>
            <person name="Daum C."/>
            <person name="Ezra D."/>
            <person name="Gonzalez J."/>
            <person name="Henrissat B."/>
            <person name="Kuo A."/>
            <person name="Liang C."/>
            <person name="Lipzen A."/>
            <person name="Lutzoni F."/>
            <person name="Magnuson J."/>
            <person name="Mondo S."/>
            <person name="Nolan M."/>
            <person name="Ohm R."/>
            <person name="Pangilinan J."/>
            <person name="Park H.-J."/>
            <person name="Ramirez L."/>
            <person name="Alfaro M."/>
            <person name="Sun H."/>
            <person name="Tritt A."/>
            <person name="Yoshinaga Y."/>
            <person name="Zwiers L.-H."/>
            <person name="Turgeon B."/>
            <person name="Goodwin S."/>
            <person name="Spatafora J."/>
            <person name="Crous P."/>
            <person name="Grigoriev I."/>
        </authorList>
    </citation>
    <scope>NUCLEOTIDE SEQUENCE</scope>
    <source>
        <strain evidence="3">CBS 675.92</strain>
    </source>
</reference>
<keyword evidence="1" id="KW-0732">Signal</keyword>
<evidence type="ECO:0000256" key="1">
    <source>
        <dbReference type="SAM" id="SignalP"/>
    </source>
</evidence>
<name>A0A6A5U6M9_9PLEO</name>
<gene>
    <name evidence="3" type="ORF">CC80DRAFT_532200</name>
</gene>
<dbReference type="OrthoDB" id="5356630at2759"/>